<feature type="compositionally biased region" description="Gly residues" evidence="1">
    <location>
        <begin position="174"/>
        <end position="185"/>
    </location>
</feature>
<comment type="caution">
    <text evidence="3">The sequence shown here is derived from an EMBL/GenBank/DDBJ whole genome shotgun (WGS) entry which is preliminary data.</text>
</comment>
<feature type="compositionally biased region" description="Low complexity" evidence="1">
    <location>
        <begin position="220"/>
        <end position="245"/>
    </location>
</feature>
<feature type="region of interest" description="Disordered" evidence="1">
    <location>
        <begin position="220"/>
        <end position="257"/>
    </location>
</feature>
<evidence type="ECO:0000256" key="2">
    <source>
        <dbReference type="SAM" id="SignalP"/>
    </source>
</evidence>
<keyword evidence="2" id="KW-0732">Signal</keyword>
<gene>
    <name evidence="3" type="ORF">HK105_208731</name>
</gene>
<dbReference type="Proteomes" id="UP001527925">
    <property type="component" value="Unassembled WGS sequence"/>
</dbReference>
<feature type="compositionally biased region" description="Low complexity" evidence="1">
    <location>
        <begin position="186"/>
        <end position="207"/>
    </location>
</feature>
<feature type="region of interest" description="Disordered" evidence="1">
    <location>
        <begin position="163"/>
        <end position="207"/>
    </location>
</feature>
<organism evidence="3 4">
    <name type="scientific">Polyrhizophydium stewartii</name>
    <dbReference type="NCBI Taxonomy" id="2732419"/>
    <lineage>
        <taxon>Eukaryota</taxon>
        <taxon>Fungi</taxon>
        <taxon>Fungi incertae sedis</taxon>
        <taxon>Chytridiomycota</taxon>
        <taxon>Chytridiomycota incertae sedis</taxon>
        <taxon>Chytridiomycetes</taxon>
        <taxon>Rhizophydiales</taxon>
        <taxon>Rhizophydiales incertae sedis</taxon>
        <taxon>Polyrhizophydium</taxon>
    </lineage>
</organism>
<protein>
    <recommendedName>
        <fullName evidence="5">Expansin-like EG45 domain-containing protein</fullName>
    </recommendedName>
</protein>
<dbReference type="EMBL" id="JADGIZ020000087">
    <property type="protein sequence ID" value="KAL2911798.1"/>
    <property type="molecule type" value="Genomic_DNA"/>
</dbReference>
<evidence type="ECO:0000256" key="1">
    <source>
        <dbReference type="SAM" id="MobiDB-lite"/>
    </source>
</evidence>
<evidence type="ECO:0008006" key="5">
    <source>
        <dbReference type="Google" id="ProtNLM"/>
    </source>
</evidence>
<evidence type="ECO:0000313" key="3">
    <source>
        <dbReference type="EMBL" id="KAL2911798.1"/>
    </source>
</evidence>
<reference evidence="3 4" key="1">
    <citation type="submission" date="2023-09" db="EMBL/GenBank/DDBJ databases">
        <title>Pangenome analysis of Batrachochytrium dendrobatidis and related Chytrids.</title>
        <authorList>
            <person name="Yacoub M.N."/>
            <person name="Stajich J.E."/>
            <person name="James T.Y."/>
        </authorList>
    </citation>
    <scope>NUCLEOTIDE SEQUENCE [LARGE SCALE GENOMIC DNA]</scope>
    <source>
        <strain evidence="3 4">JEL0888</strain>
    </source>
</reference>
<proteinExistence type="predicted"/>
<feature type="signal peptide" evidence="2">
    <location>
        <begin position="1"/>
        <end position="16"/>
    </location>
</feature>
<name>A0ABR4MX16_9FUNG</name>
<keyword evidence="4" id="KW-1185">Reference proteome</keyword>
<evidence type="ECO:0000313" key="4">
    <source>
        <dbReference type="Proteomes" id="UP001527925"/>
    </source>
</evidence>
<feature type="chain" id="PRO_5046774511" description="Expansin-like EG45 domain-containing protein" evidence="2">
    <location>
        <begin position="17"/>
        <end position="291"/>
    </location>
</feature>
<accession>A0ABR4MX16</accession>
<sequence length="291" mass="29124">MLSASLIAASLPLAAAAVYQLPAASSLVSSEWQTGRCTYHPYQEDLARLGSAYDNSPGWCGIRYTALDITRVVAVNGVTAGDCAQCLEFRNAAGGPSEFVLIIDQKGDPGLDISRSSFSAAFPGQNPLDPQTCAWRIVDPSNCAGICRGSALECTPGQRNLLPASQLPPLGSSGNSGGKNSGGNNSGSSGISSSAAIKSSTSASPTSSASATYQAATTMSSGQSTSTQHAASSSQIPSSSFNWPSPEATGSSRGSSDVAPLGVVSGSISHSGPSLLASVAAAVLCSAALLL</sequence>